<proteinExistence type="predicted"/>
<evidence type="ECO:0000313" key="3">
    <source>
        <dbReference type="Proteomes" id="UP000181899"/>
    </source>
</evidence>
<dbReference type="EMBL" id="FOVK01000011">
    <property type="protein sequence ID" value="SFO03644.1"/>
    <property type="molecule type" value="Genomic_DNA"/>
</dbReference>
<dbReference type="SUPFAM" id="SSF51735">
    <property type="entry name" value="NAD(P)-binding Rossmann-fold domains"/>
    <property type="match status" value="1"/>
</dbReference>
<accession>A0A1I5DWI9</accession>
<dbReference type="RefSeq" id="WP_074912680.1">
    <property type="nucleotide sequence ID" value="NZ_FOVK01000011.1"/>
</dbReference>
<dbReference type="eggNOG" id="COG0702">
    <property type="taxonomic scope" value="Bacteria"/>
</dbReference>
<dbReference type="AlphaFoldDB" id="A0A1I5DWI9"/>
<feature type="domain" description="NAD(P)-binding" evidence="1">
    <location>
        <begin position="7"/>
        <end position="192"/>
    </location>
</feature>
<dbReference type="InterPro" id="IPR036291">
    <property type="entry name" value="NAD(P)-bd_dom_sf"/>
</dbReference>
<gene>
    <name evidence="2" type="ORF">SAMN04488695_11159</name>
</gene>
<dbReference type="GO" id="GO:0004074">
    <property type="term" value="F:biliverdin reductase [NAD(P)H] activity"/>
    <property type="evidence" value="ECO:0007669"/>
    <property type="project" value="TreeGrafter"/>
</dbReference>
<evidence type="ECO:0000313" key="2">
    <source>
        <dbReference type="EMBL" id="SFO03644.1"/>
    </source>
</evidence>
<protein>
    <submittedName>
        <fullName evidence="2">Putative NADH-flavin reductase</fullName>
    </submittedName>
</protein>
<name>A0A1I5DWI9_9CLOT</name>
<dbReference type="Gene3D" id="3.40.50.720">
    <property type="entry name" value="NAD(P)-binding Rossmann-like Domain"/>
    <property type="match status" value="1"/>
</dbReference>
<dbReference type="CDD" id="cd05244">
    <property type="entry name" value="BVR-B_like_SDR_a"/>
    <property type="match status" value="1"/>
</dbReference>
<dbReference type="PANTHER" id="PTHR43355:SF2">
    <property type="entry name" value="FLAVIN REDUCTASE (NADPH)"/>
    <property type="match status" value="1"/>
</dbReference>
<organism evidence="2 3">
    <name type="scientific">Proteiniclasticum ruminis</name>
    <dbReference type="NCBI Taxonomy" id="398199"/>
    <lineage>
        <taxon>Bacteria</taxon>
        <taxon>Bacillati</taxon>
        <taxon>Bacillota</taxon>
        <taxon>Clostridia</taxon>
        <taxon>Eubacteriales</taxon>
        <taxon>Clostridiaceae</taxon>
        <taxon>Proteiniclasticum</taxon>
    </lineage>
</organism>
<sequence length="204" mass="22473">MKIFILGATGQTGSILTKMALERNHKVTAYVRSPEKVLLKNENLTIVKGDVFSLAEMSEAMASHDVVVSCLGGNNNDKETVIAKMTENIIQSMKANHINRIVTISTAGIHDEFSFVMNLIVKSFLKHAIHDHRLAAEAIISSGLEYTIARPLALTKGPLTEVYRKTPKGVPRGGKEISRQDLAHFLLSVIEKDEFKNETVGLAY</sequence>
<dbReference type="GO" id="GO:0042602">
    <property type="term" value="F:riboflavin reductase (NADPH) activity"/>
    <property type="evidence" value="ECO:0007669"/>
    <property type="project" value="TreeGrafter"/>
</dbReference>
<dbReference type="InterPro" id="IPR016040">
    <property type="entry name" value="NAD(P)-bd_dom"/>
</dbReference>
<evidence type="ECO:0000259" key="1">
    <source>
        <dbReference type="Pfam" id="PF13460"/>
    </source>
</evidence>
<dbReference type="OrthoDB" id="9785372at2"/>
<reference evidence="2 3" key="1">
    <citation type="submission" date="2016-10" db="EMBL/GenBank/DDBJ databases">
        <authorList>
            <person name="de Groot N.N."/>
        </authorList>
    </citation>
    <scope>NUCLEOTIDE SEQUENCE [LARGE SCALE GENOMIC DNA]</scope>
    <source>
        <strain evidence="2 3">ML2</strain>
    </source>
</reference>
<dbReference type="PANTHER" id="PTHR43355">
    <property type="entry name" value="FLAVIN REDUCTASE (NADPH)"/>
    <property type="match status" value="1"/>
</dbReference>
<keyword evidence="3" id="KW-1185">Reference proteome</keyword>
<dbReference type="Pfam" id="PF13460">
    <property type="entry name" value="NAD_binding_10"/>
    <property type="match status" value="1"/>
</dbReference>
<dbReference type="Proteomes" id="UP000181899">
    <property type="component" value="Unassembled WGS sequence"/>
</dbReference>
<dbReference type="InterPro" id="IPR051606">
    <property type="entry name" value="Polyketide_Oxido-like"/>
</dbReference>